<keyword evidence="1" id="KW-1133">Transmembrane helix</keyword>
<keyword evidence="3" id="KW-1185">Reference proteome</keyword>
<keyword evidence="1" id="KW-0472">Membrane</keyword>
<dbReference type="GO" id="GO:0016787">
    <property type="term" value="F:hydrolase activity"/>
    <property type="evidence" value="ECO:0007669"/>
    <property type="project" value="UniProtKB-KW"/>
</dbReference>
<evidence type="ECO:0000313" key="2">
    <source>
        <dbReference type="EMBL" id="PWA92785.1"/>
    </source>
</evidence>
<feature type="transmembrane region" description="Helical" evidence="1">
    <location>
        <begin position="70"/>
        <end position="91"/>
    </location>
</feature>
<accession>A0A2U1Q480</accession>
<dbReference type="EMBL" id="PKPP01000437">
    <property type="protein sequence ID" value="PWA92785.1"/>
    <property type="molecule type" value="Genomic_DNA"/>
</dbReference>
<reference evidence="2 3" key="1">
    <citation type="journal article" date="2018" name="Mol. Plant">
        <title>The genome of Artemisia annua provides insight into the evolution of Asteraceae family and artemisinin biosynthesis.</title>
        <authorList>
            <person name="Shen Q."/>
            <person name="Zhang L."/>
            <person name="Liao Z."/>
            <person name="Wang S."/>
            <person name="Yan T."/>
            <person name="Shi P."/>
            <person name="Liu M."/>
            <person name="Fu X."/>
            <person name="Pan Q."/>
            <person name="Wang Y."/>
            <person name="Lv Z."/>
            <person name="Lu X."/>
            <person name="Zhang F."/>
            <person name="Jiang W."/>
            <person name="Ma Y."/>
            <person name="Chen M."/>
            <person name="Hao X."/>
            <person name="Li L."/>
            <person name="Tang Y."/>
            <person name="Lv G."/>
            <person name="Zhou Y."/>
            <person name="Sun X."/>
            <person name="Brodelius P.E."/>
            <person name="Rose J.K.C."/>
            <person name="Tang K."/>
        </authorList>
    </citation>
    <scope>NUCLEOTIDE SEQUENCE [LARGE SCALE GENOMIC DNA]</scope>
    <source>
        <strain evidence="3">cv. Huhao1</strain>
        <tissue evidence="2">Leaf</tissue>
    </source>
</reference>
<keyword evidence="2" id="KW-0378">Hydrolase</keyword>
<organism evidence="2 3">
    <name type="scientific">Artemisia annua</name>
    <name type="common">Sweet wormwood</name>
    <dbReference type="NCBI Taxonomy" id="35608"/>
    <lineage>
        <taxon>Eukaryota</taxon>
        <taxon>Viridiplantae</taxon>
        <taxon>Streptophyta</taxon>
        <taxon>Embryophyta</taxon>
        <taxon>Tracheophyta</taxon>
        <taxon>Spermatophyta</taxon>
        <taxon>Magnoliopsida</taxon>
        <taxon>eudicotyledons</taxon>
        <taxon>Gunneridae</taxon>
        <taxon>Pentapetalae</taxon>
        <taxon>asterids</taxon>
        <taxon>campanulids</taxon>
        <taxon>Asterales</taxon>
        <taxon>Asteraceae</taxon>
        <taxon>Asteroideae</taxon>
        <taxon>Anthemideae</taxon>
        <taxon>Artemisiinae</taxon>
        <taxon>Artemisia</taxon>
    </lineage>
</organism>
<comment type="caution">
    <text evidence="2">The sequence shown here is derived from an EMBL/GenBank/DDBJ whole genome shotgun (WGS) entry which is preliminary data.</text>
</comment>
<evidence type="ECO:0000313" key="3">
    <source>
        <dbReference type="Proteomes" id="UP000245207"/>
    </source>
</evidence>
<protein>
    <submittedName>
        <fullName evidence="2">Haloacid dehalogenase-like hydrolase (HAD) superfamily protein</fullName>
    </submittedName>
</protein>
<dbReference type="AlphaFoldDB" id="A0A2U1Q480"/>
<feature type="transmembrane region" description="Helical" evidence="1">
    <location>
        <begin position="246"/>
        <end position="266"/>
    </location>
</feature>
<proteinExistence type="predicted"/>
<name>A0A2U1Q480_ARTAN</name>
<keyword evidence="1" id="KW-0812">Transmembrane</keyword>
<dbReference type="STRING" id="35608.A0A2U1Q480"/>
<gene>
    <name evidence="2" type="ORF">CTI12_AA016040</name>
</gene>
<sequence>MSIVARRILSILLKRNKNPRLYSTVSANGTKERIVSSSILGEQLASSTPPPEFAAAAGRVGGKPLSFLKYTVLAAFTGGVATAGYATYVVAHLLETLSKRFDELRKVGKSLKAKPLKLVTTKDTLVSNKRKKKIELEPKQFIAGLHCNTSLHEGVKFVDGLVIEKPEHRIFFYNVYNQPAFQRVFDIHIVQIGTLVFYKFKALHHKSPESEKFIELLDNLIKDRPDKEEYTLKKVKMEQYMRSEGLDGYFGYMLWYSFVLVMIEYYPSVYV</sequence>
<evidence type="ECO:0000256" key="1">
    <source>
        <dbReference type="SAM" id="Phobius"/>
    </source>
</evidence>
<dbReference type="Proteomes" id="UP000245207">
    <property type="component" value="Unassembled WGS sequence"/>
</dbReference>